<dbReference type="InterPro" id="IPR007401">
    <property type="entry name" value="DUF454"/>
</dbReference>
<comment type="subcellular location">
    <subcellularLocation>
        <location evidence="1">Cell inner membrane</location>
        <topology evidence="1">Multi-pass membrane protein</topology>
    </subcellularLocation>
</comment>
<dbReference type="GO" id="GO:0005886">
    <property type="term" value="C:plasma membrane"/>
    <property type="evidence" value="ECO:0007669"/>
    <property type="project" value="UniProtKB-SubCell"/>
</dbReference>
<evidence type="ECO:0000256" key="1">
    <source>
        <dbReference type="PIRNR" id="PIRNR016789"/>
    </source>
</evidence>
<evidence type="ECO:0000313" key="3">
    <source>
        <dbReference type="EMBL" id="SCZ62767.1"/>
    </source>
</evidence>
<accession>A0A1G5QM05</accession>
<dbReference type="AlphaFoldDB" id="A0A1G5QM05"/>
<dbReference type="OrthoDB" id="9816293at2"/>
<evidence type="ECO:0000313" key="4">
    <source>
        <dbReference type="Proteomes" id="UP000199648"/>
    </source>
</evidence>
<protein>
    <recommendedName>
        <fullName evidence="1">Inner membrane protein</fullName>
    </recommendedName>
</protein>
<gene>
    <name evidence="3" type="ORF">SAMN03097708_02335</name>
</gene>
<keyword evidence="4" id="KW-1185">Reference proteome</keyword>
<organism evidence="3 4">
    <name type="scientific">Thiohalomonas denitrificans</name>
    <dbReference type="NCBI Taxonomy" id="415747"/>
    <lineage>
        <taxon>Bacteria</taxon>
        <taxon>Pseudomonadati</taxon>
        <taxon>Pseudomonadota</taxon>
        <taxon>Gammaproteobacteria</taxon>
        <taxon>Thiohalomonadales</taxon>
        <taxon>Thiohalomonadaceae</taxon>
        <taxon>Thiohalomonas</taxon>
    </lineage>
</organism>
<dbReference type="RefSeq" id="WP_092997194.1">
    <property type="nucleotide sequence ID" value="NZ_FMWD01000007.1"/>
</dbReference>
<dbReference type="PIRSF" id="PIRSF016789">
    <property type="entry name" value="DUF454"/>
    <property type="match status" value="1"/>
</dbReference>
<dbReference type="Proteomes" id="UP000199648">
    <property type="component" value="Unassembled WGS sequence"/>
</dbReference>
<evidence type="ECO:0000256" key="2">
    <source>
        <dbReference type="SAM" id="Phobius"/>
    </source>
</evidence>
<keyword evidence="1" id="KW-1003">Cell membrane</keyword>
<sequence length="133" mass="14858">MKPTRNVRWPFALLAYLFTGLALAGIALPGLPTVPFLLVAAWAASRGSKRLRCWLEAHRHLGPLLYCWEQERAIPRRAKQMTVLLLFPSWFWIAWVSSGTAVPVAMAVLFMTVAVYVVTRPSPTQPVRLSAGE</sequence>
<feature type="transmembrane region" description="Helical" evidence="2">
    <location>
        <begin position="12"/>
        <end position="42"/>
    </location>
</feature>
<dbReference type="PANTHER" id="PTHR35813">
    <property type="entry name" value="INNER MEMBRANE PROTEIN YBAN"/>
    <property type="match status" value="1"/>
</dbReference>
<keyword evidence="1" id="KW-0997">Cell inner membrane</keyword>
<dbReference type="EMBL" id="FMWD01000007">
    <property type="protein sequence ID" value="SCZ62767.1"/>
    <property type="molecule type" value="Genomic_DNA"/>
</dbReference>
<reference evidence="3 4" key="1">
    <citation type="submission" date="2016-10" db="EMBL/GenBank/DDBJ databases">
        <authorList>
            <person name="de Groot N.N."/>
        </authorList>
    </citation>
    <scope>NUCLEOTIDE SEQUENCE [LARGE SCALE GENOMIC DNA]</scope>
    <source>
        <strain evidence="3 4">HLD2</strain>
    </source>
</reference>
<dbReference type="STRING" id="415747.SAMN03097708_02335"/>
<proteinExistence type="predicted"/>
<keyword evidence="1 2" id="KW-0472">Membrane</keyword>
<name>A0A1G5QM05_9GAMM</name>
<keyword evidence="2" id="KW-0812">Transmembrane</keyword>
<feature type="transmembrane region" description="Helical" evidence="2">
    <location>
        <begin position="101"/>
        <end position="119"/>
    </location>
</feature>
<keyword evidence="2" id="KW-1133">Transmembrane helix</keyword>
<dbReference type="PANTHER" id="PTHR35813:SF1">
    <property type="entry name" value="INNER MEMBRANE PROTEIN YBAN"/>
    <property type="match status" value="1"/>
</dbReference>
<dbReference type="Pfam" id="PF04304">
    <property type="entry name" value="DUF454"/>
    <property type="match status" value="1"/>
</dbReference>